<dbReference type="InterPro" id="IPR003340">
    <property type="entry name" value="B3_DNA-bd"/>
</dbReference>
<evidence type="ECO:0000313" key="7">
    <source>
        <dbReference type="Proteomes" id="UP000189703"/>
    </source>
</evidence>
<gene>
    <name evidence="8" type="primary">LOC104596657</name>
</gene>
<evidence type="ECO:0000256" key="1">
    <source>
        <dbReference type="ARBA" id="ARBA00004123"/>
    </source>
</evidence>
<dbReference type="GO" id="GO:0005634">
    <property type="term" value="C:nucleus"/>
    <property type="evidence" value="ECO:0007669"/>
    <property type="project" value="UniProtKB-SubCell"/>
</dbReference>
<dbReference type="OrthoDB" id="2020802at2759"/>
<proteinExistence type="predicted"/>
<comment type="subcellular location">
    <subcellularLocation>
        <location evidence="1">Nucleus</location>
    </subcellularLocation>
</comment>
<evidence type="ECO:0000313" key="8">
    <source>
        <dbReference type="RefSeq" id="XP_010256214.1"/>
    </source>
</evidence>
<protein>
    <submittedName>
        <fullName evidence="8">B3 domain-containing protein At2g36080-like</fullName>
    </submittedName>
</protein>
<evidence type="ECO:0000256" key="4">
    <source>
        <dbReference type="ARBA" id="ARBA00023163"/>
    </source>
</evidence>
<dbReference type="PANTHER" id="PTHR31140">
    <property type="entry name" value="B3 DOMAIN-CONTAINING TRANSCRIPTION FACTOR ABI3"/>
    <property type="match status" value="1"/>
</dbReference>
<dbReference type="CDD" id="cd10017">
    <property type="entry name" value="B3_DNA"/>
    <property type="match status" value="1"/>
</dbReference>
<sequence>MGDDQGETPKHAAAVRDDQTPKSLAPLPLPSTESSNIAETDARPPRREELLFHKILYQSDVGRFNRLVIPRHLAEAHFPSLKNGSNGYNKEMLQLADRQNRTWEVKFEYCPRSQSYSFTKGWKNFVKGHKLQKDCKLCFYKIFPQMNANHYVVDYENPAPDQTSRLSDQDNTRKMRYVRSGPNVARSRRPHGDKHEEPPRKILRLLGKDIICSHQNAANGDNAEDGGRT</sequence>
<dbReference type="GeneID" id="104596657"/>
<keyword evidence="7" id="KW-1185">Reference proteome</keyword>
<evidence type="ECO:0000256" key="6">
    <source>
        <dbReference type="SAM" id="MobiDB-lite"/>
    </source>
</evidence>
<dbReference type="PANTHER" id="PTHR31140:SF1">
    <property type="entry name" value="AP2_ERF AND B3 DOMAIN-CONTAINING TRANSCRIPTION REPRESSOR RAV2"/>
    <property type="match status" value="1"/>
</dbReference>
<reference evidence="8" key="1">
    <citation type="submission" date="2025-08" db="UniProtKB">
        <authorList>
            <consortium name="RefSeq"/>
        </authorList>
    </citation>
    <scope>IDENTIFICATION</scope>
</reference>
<dbReference type="PROSITE" id="PS50863">
    <property type="entry name" value="B3"/>
    <property type="match status" value="1"/>
</dbReference>
<feature type="region of interest" description="Disordered" evidence="6">
    <location>
        <begin position="179"/>
        <end position="199"/>
    </location>
</feature>
<keyword evidence="4" id="KW-0804">Transcription</keyword>
<dbReference type="KEGG" id="nnu:104596657"/>
<dbReference type="Pfam" id="PF02362">
    <property type="entry name" value="B3"/>
    <property type="match status" value="1"/>
</dbReference>
<feature type="region of interest" description="Disordered" evidence="6">
    <location>
        <begin position="1"/>
        <end position="43"/>
    </location>
</feature>
<keyword evidence="2" id="KW-0805">Transcription regulation</keyword>
<keyword evidence="3" id="KW-0238">DNA-binding</keyword>
<dbReference type="InterPro" id="IPR044800">
    <property type="entry name" value="LEC2-like"/>
</dbReference>
<dbReference type="AlphaFoldDB" id="A0A1U7ZRV7"/>
<name>A0A1U7ZRV7_NELNU</name>
<keyword evidence="5" id="KW-0539">Nucleus</keyword>
<dbReference type="Proteomes" id="UP000189703">
    <property type="component" value="Unplaced"/>
</dbReference>
<feature type="compositionally biased region" description="Basic and acidic residues" evidence="6">
    <location>
        <begin position="7"/>
        <end position="20"/>
    </location>
</feature>
<dbReference type="GO" id="GO:0003677">
    <property type="term" value="F:DNA binding"/>
    <property type="evidence" value="ECO:0007669"/>
    <property type="project" value="UniProtKB-KW"/>
</dbReference>
<evidence type="ECO:0000256" key="5">
    <source>
        <dbReference type="ARBA" id="ARBA00023242"/>
    </source>
</evidence>
<evidence type="ECO:0000256" key="3">
    <source>
        <dbReference type="ARBA" id="ARBA00023125"/>
    </source>
</evidence>
<dbReference type="SUPFAM" id="SSF101936">
    <property type="entry name" value="DNA-binding pseudobarrel domain"/>
    <property type="match status" value="1"/>
</dbReference>
<organism evidence="7 8">
    <name type="scientific">Nelumbo nucifera</name>
    <name type="common">Sacred lotus</name>
    <dbReference type="NCBI Taxonomy" id="4432"/>
    <lineage>
        <taxon>Eukaryota</taxon>
        <taxon>Viridiplantae</taxon>
        <taxon>Streptophyta</taxon>
        <taxon>Embryophyta</taxon>
        <taxon>Tracheophyta</taxon>
        <taxon>Spermatophyta</taxon>
        <taxon>Magnoliopsida</taxon>
        <taxon>Proteales</taxon>
        <taxon>Nelumbonaceae</taxon>
        <taxon>Nelumbo</taxon>
    </lineage>
</organism>
<dbReference type="InterPro" id="IPR015300">
    <property type="entry name" value="DNA-bd_pseudobarrel_sf"/>
</dbReference>
<dbReference type="Gene3D" id="2.40.330.10">
    <property type="entry name" value="DNA-binding pseudobarrel domain"/>
    <property type="match status" value="1"/>
</dbReference>
<evidence type="ECO:0000256" key="2">
    <source>
        <dbReference type="ARBA" id="ARBA00023015"/>
    </source>
</evidence>
<accession>A0A1U7ZRV7</accession>
<dbReference type="SMART" id="SM01019">
    <property type="entry name" value="B3"/>
    <property type="match status" value="1"/>
</dbReference>
<dbReference type="RefSeq" id="XP_010256214.1">
    <property type="nucleotide sequence ID" value="XM_010257912.1"/>
</dbReference>
<dbReference type="GO" id="GO:0003700">
    <property type="term" value="F:DNA-binding transcription factor activity"/>
    <property type="evidence" value="ECO:0007669"/>
    <property type="project" value="InterPro"/>
</dbReference>